<reference evidence="2" key="2">
    <citation type="submission" date="2015-01" db="EMBL/GenBank/DDBJ databases">
        <title>Evolutionary Origins and Diversification of the Mycorrhizal Mutualists.</title>
        <authorList>
            <consortium name="DOE Joint Genome Institute"/>
            <consortium name="Mycorrhizal Genomics Consortium"/>
            <person name="Kohler A."/>
            <person name="Kuo A."/>
            <person name="Nagy L.G."/>
            <person name="Floudas D."/>
            <person name="Copeland A."/>
            <person name="Barry K.W."/>
            <person name="Cichocki N."/>
            <person name="Veneault-Fourrey C."/>
            <person name="LaButti K."/>
            <person name="Lindquist E.A."/>
            <person name="Lipzen A."/>
            <person name="Lundell T."/>
            <person name="Morin E."/>
            <person name="Murat C."/>
            <person name="Riley R."/>
            <person name="Ohm R."/>
            <person name="Sun H."/>
            <person name="Tunlid A."/>
            <person name="Henrissat B."/>
            <person name="Grigoriev I.V."/>
            <person name="Hibbett D.S."/>
            <person name="Martin F."/>
        </authorList>
    </citation>
    <scope>NUCLEOTIDE SEQUENCE [LARGE SCALE GENOMIC DNA]</scope>
    <source>
        <strain evidence="2">Zn</strain>
    </source>
</reference>
<evidence type="ECO:0000313" key="2">
    <source>
        <dbReference type="Proteomes" id="UP000054321"/>
    </source>
</evidence>
<accession>A0A0C3C4T8</accession>
<dbReference type="HOGENOM" id="CLU_2210754_0_0_1"/>
<sequence>MGGGEVSVLHGRGYLVTESPAEGLGFGREAGGTSSVGGQFDELLVGAAKPEDYVEARDWVRVVFMSERAGATDSTVSRRIPSTERRRLALCALIGERDTEEYEKKAA</sequence>
<dbReference type="AlphaFoldDB" id="A0A0C3C4T8"/>
<dbReference type="EMBL" id="KN832892">
    <property type="protein sequence ID" value="KIM93928.1"/>
    <property type="molecule type" value="Genomic_DNA"/>
</dbReference>
<dbReference type="Proteomes" id="UP000054321">
    <property type="component" value="Unassembled WGS sequence"/>
</dbReference>
<name>A0A0C3C4T8_OIDMZ</name>
<reference evidence="1 2" key="1">
    <citation type="submission" date="2014-04" db="EMBL/GenBank/DDBJ databases">
        <authorList>
            <consortium name="DOE Joint Genome Institute"/>
            <person name="Kuo A."/>
            <person name="Martino E."/>
            <person name="Perotto S."/>
            <person name="Kohler A."/>
            <person name="Nagy L.G."/>
            <person name="Floudas D."/>
            <person name="Copeland A."/>
            <person name="Barry K.W."/>
            <person name="Cichocki N."/>
            <person name="Veneault-Fourrey C."/>
            <person name="LaButti K."/>
            <person name="Lindquist E.A."/>
            <person name="Lipzen A."/>
            <person name="Lundell T."/>
            <person name="Morin E."/>
            <person name="Murat C."/>
            <person name="Sun H."/>
            <person name="Tunlid A."/>
            <person name="Henrissat B."/>
            <person name="Grigoriev I.V."/>
            <person name="Hibbett D.S."/>
            <person name="Martin F."/>
            <person name="Nordberg H.P."/>
            <person name="Cantor M.N."/>
            <person name="Hua S.X."/>
        </authorList>
    </citation>
    <scope>NUCLEOTIDE SEQUENCE [LARGE SCALE GENOMIC DNA]</scope>
    <source>
        <strain evidence="1 2">Zn</strain>
    </source>
</reference>
<organism evidence="1 2">
    <name type="scientific">Oidiodendron maius (strain Zn)</name>
    <dbReference type="NCBI Taxonomy" id="913774"/>
    <lineage>
        <taxon>Eukaryota</taxon>
        <taxon>Fungi</taxon>
        <taxon>Dikarya</taxon>
        <taxon>Ascomycota</taxon>
        <taxon>Pezizomycotina</taxon>
        <taxon>Leotiomycetes</taxon>
        <taxon>Leotiomycetes incertae sedis</taxon>
        <taxon>Myxotrichaceae</taxon>
        <taxon>Oidiodendron</taxon>
    </lineage>
</organism>
<gene>
    <name evidence="1" type="ORF">OIDMADRAFT_61195</name>
</gene>
<dbReference type="InParanoid" id="A0A0C3C4T8"/>
<proteinExistence type="predicted"/>
<protein>
    <submittedName>
        <fullName evidence="1">Uncharacterized protein</fullName>
    </submittedName>
</protein>
<keyword evidence="2" id="KW-1185">Reference proteome</keyword>
<evidence type="ECO:0000313" key="1">
    <source>
        <dbReference type="EMBL" id="KIM93928.1"/>
    </source>
</evidence>